<sequence length="745" mass="82966">VTSPGSIHSVRPSGSTARISATSKPTSLAEASSSSSGRLPVIDRQRKPAPAERLVLMPLLGQQLDSATRHSAEQKGGDEPDSCGNLGVHGRARRLDWNSASPVNPKLLNYIRLAMENQTSYPINWDNLPVESLANVSSSELNWISRLSTSQKDMKDDEDFLNFLHFLESGNTADDLPLLPAEDDAPAKEDGENETEPKRVPLDMQEAMTKDEIVSLPTKTREQMIAHGNGFVQFLREHGAAVHELSRVEMCEFLRYYYYQLRRHDGGPYSPASLVCIRAGIQRFLTMVAGLTINIIDGEEFILANRILRMKVREWHNSGGQVRSYPPIEEGDMEKLRTYFDRSSAETTQDEFLFRVMYGLGERGREHLESIESKKWLVKREDSDGRPYYALPVLNSKNKSADPNRAKRDIDVKQARIYDVGIVDDYMAILPTETKNNSLFPRPLKNAGGTRRFCLKQKRGINYLRTFMKALSKKAKLSKEYTNHSIRLSRVCDLESAGHSMSEIMAITGQKSESTVRRYLAVKRDKSLQQCSDAVEHGTKRRDPRSTQNSGKRRICCFYGNNPTTSSPWKRRRLDGRLSQTTPEPACDHGFRQSLSAQQQLSASSGTAAGAASDSVDSGSSEASAVGSSASIELLQHCGELDSWLCHFRLKLTTSEAEGWLAQLCLLQMALGHPRLCQPPVAALSGPSAAAEVEDRRAEDQLGRRGLRCRSRCAVLAAIDAVRLGSVRLATERRKAEARLEIVLD</sequence>
<reference evidence="4" key="1">
    <citation type="submission" date="2016-11" db="UniProtKB">
        <authorList>
            <consortium name="WormBaseParasite"/>
        </authorList>
    </citation>
    <scope>IDENTIFICATION</scope>
</reference>
<feature type="region of interest" description="Disordered" evidence="2">
    <location>
        <begin position="175"/>
        <end position="198"/>
    </location>
</feature>
<feature type="compositionally biased region" description="Basic and acidic residues" evidence="2">
    <location>
        <begin position="41"/>
        <end position="50"/>
    </location>
</feature>
<dbReference type="AlphaFoldDB" id="A0A1I8HN23"/>
<dbReference type="WBParaSite" id="maker-uti_cns_0006873-snap-gene-0.2-mRNA-1">
    <property type="protein sequence ID" value="maker-uti_cns_0006873-snap-gene-0.2-mRNA-1"/>
    <property type="gene ID" value="maker-uti_cns_0006873-snap-gene-0.2"/>
</dbReference>
<dbReference type="Proteomes" id="UP000095280">
    <property type="component" value="Unplaced"/>
</dbReference>
<keyword evidence="3" id="KW-1185">Reference proteome</keyword>
<evidence type="ECO:0000256" key="1">
    <source>
        <dbReference type="ARBA" id="ARBA00023172"/>
    </source>
</evidence>
<dbReference type="GO" id="GO:0006310">
    <property type="term" value="P:DNA recombination"/>
    <property type="evidence" value="ECO:0007669"/>
    <property type="project" value="UniProtKB-KW"/>
</dbReference>
<dbReference type="InterPro" id="IPR011010">
    <property type="entry name" value="DNA_brk_join_enz"/>
</dbReference>
<accession>A0A1I8HN23</accession>
<name>A0A1I8HN23_9PLAT</name>
<evidence type="ECO:0000256" key="2">
    <source>
        <dbReference type="SAM" id="MobiDB-lite"/>
    </source>
</evidence>
<dbReference type="PANTHER" id="PTHR21446">
    <property type="entry name" value="DUF3504 DOMAIN-CONTAINING PROTEIN"/>
    <property type="match status" value="1"/>
</dbReference>
<feature type="region of interest" description="Disordered" evidence="2">
    <location>
        <begin position="530"/>
        <end position="559"/>
    </location>
</feature>
<feature type="region of interest" description="Disordered" evidence="2">
    <location>
        <begin position="1"/>
        <end position="50"/>
    </location>
</feature>
<protein>
    <submittedName>
        <fullName evidence="4">Tyr recombinase domain-containing protein</fullName>
    </submittedName>
</protein>
<proteinExistence type="predicted"/>
<dbReference type="InterPro" id="IPR052787">
    <property type="entry name" value="MAVS"/>
</dbReference>
<feature type="compositionally biased region" description="Basic and acidic residues" evidence="2">
    <location>
        <begin position="185"/>
        <end position="198"/>
    </location>
</feature>
<evidence type="ECO:0000313" key="4">
    <source>
        <dbReference type="WBParaSite" id="maker-uti_cns_0006873-snap-gene-0.2-mRNA-1"/>
    </source>
</evidence>
<feature type="region of interest" description="Disordered" evidence="2">
    <location>
        <begin position="598"/>
        <end position="622"/>
    </location>
</feature>
<keyword evidence="1" id="KW-0233">DNA recombination</keyword>
<dbReference type="Gene3D" id="1.10.443.10">
    <property type="entry name" value="Intergrase catalytic core"/>
    <property type="match status" value="1"/>
</dbReference>
<dbReference type="SUPFAM" id="SSF56349">
    <property type="entry name" value="DNA breaking-rejoining enzymes"/>
    <property type="match status" value="1"/>
</dbReference>
<dbReference type="GO" id="GO:0015074">
    <property type="term" value="P:DNA integration"/>
    <property type="evidence" value="ECO:0007669"/>
    <property type="project" value="InterPro"/>
</dbReference>
<dbReference type="GO" id="GO:0003677">
    <property type="term" value="F:DNA binding"/>
    <property type="evidence" value="ECO:0007669"/>
    <property type="project" value="InterPro"/>
</dbReference>
<organism evidence="3 4">
    <name type="scientific">Macrostomum lignano</name>
    <dbReference type="NCBI Taxonomy" id="282301"/>
    <lineage>
        <taxon>Eukaryota</taxon>
        <taxon>Metazoa</taxon>
        <taxon>Spiralia</taxon>
        <taxon>Lophotrochozoa</taxon>
        <taxon>Platyhelminthes</taxon>
        <taxon>Rhabditophora</taxon>
        <taxon>Macrostomorpha</taxon>
        <taxon>Macrostomida</taxon>
        <taxon>Macrostomidae</taxon>
        <taxon>Macrostomum</taxon>
    </lineage>
</organism>
<dbReference type="PANTHER" id="PTHR21446:SF6">
    <property type="entry name" value="MITOCHONDRIAL ANTIVIRAL-SIGNALING PROTEIN"/>
    <property type="match status" value="1"/>
</dbReference>
<dbReference type="InterPro" id="IPR013762">
    <property type="entry name" value="Integrase-like_cat_sf"/>
</dbReference>
<evidence type="ECO:0000313" key="3">
    <source>
        <dbReference type="Proteomes" id="UP000095280"/>
    </source>
</evidence>
<feature type="compositionally biased region" description="Polar residues" evidence="2">
    <location>
        <begin position="1"/>
        <end position="31"/>
    </location>
</feature>